<accession>A0AAV4NC49</accession>
<comment type="caution">
    <text evidence="1">The sequence shown here is derived from an EMBL/GenBank/DDBJ whole genome shotgun (WGS) entry which is preliminary data.</text>
</comment>
<protein>
    <submittedName>
        <fullName evidence="1">Uncharacterized protein</fullName>
    </submittedName>
</protein>
<gene>
    <name evidence="1" type="ORF">CEXT_124491</name>
</gene>
<evidence type="ECO:0000313" key="1">
    <source>
        <dbReference type="EMBL" id="GIX81900.1"/>
    </source>
</evidence>
<name>A0AAV4NC49_CAEEX</name>
<dbReference type="Proteomes" id="UP001054945">
    <property type="component" value="Unassembled WGS sequence"/>
</dbReference>
<dbReference type="EMBL" id="BPLR01003182">
    <property type="protein sequence ID" value="GIX81900.1"/>
    <property type="molecule type" value="Genomic_DNA"/>
</dbReference>
<sequence length="70" mass="8108">MWVEHPSVCRALNNCHCKTDELIRSSEGRQLARNQNHHEKEGLPWPPLEIDIGLFDGIAILNEYNYGQHL</sequence>
<dbReference type="AlphaFoldDB" id="A0AAV4NC49"/>
<reference evidence="1 2" key="1">
    <citation type="submission" date="2021-06" db="EMBL/GenBank/DDBJ databases">
        <title>Caerostris extrusa draft genome.</title>
        <authorList>
            <person name="Kono N."/>
            <person name="Arakawa K."/>
        </authorList>
    </citation>
    <scope>NUCLEOTIDE SEQUENCE [LARGE SCALE GENOMIC DNA]</scope>
</reference>
<organism evidence="1 2">
    <name type="scientific">Caerostris extrusa</name>
    <name type="common">Bark spider</name>
    <name type="synonym">Caerostris bankana</name>
    <dbReference type="NCBI Taxonomy" id="172846"/>
    <lineage>
        <taxon>Eukaryota</taxon>
        <taxon>Metazoa</taxon>
        <taxon>Ecdysozoa</taxon>
        <taxon>Arthropoda</taxon>
        <taxon>Chelicerata</taxon>
        <taxon>Arachnida</taxon>
        <taxon>Araneae</taxon>
        <taxon>Araneomorphae</taxon>
        <taxon>Entelegynae</taxon>
        <taxon>Araneoidea</taxon>
        <taxon>Araneidae</taxon>
        <taxon>Caerostris</taxon>
    </lineage>
</organism>
<keyword evidence="2" id="KW-1185">Reference proteome</keyword>
<evidence type="ECO:0000313" key="2">
    <source>
        <dbReference type="Proteomes" id="UP001054945"/>
    </source>
</evidence>
<proteinExistence type="predicted"/>